<sequence length="237" mass="26902">MEVAVLLHCGRSRSYTAEIHQTEVTGAAGYSNPIRSPCVLRLLRLARNWAAEQVVDALKEKANTTRSVGSRDNVFYFDGWDGLGASAVLRAIATPTSLDVKRALAEQVIHIDCSMWESRRALQKAVEEQLQLPDEVMKMFEQQDKEDDFRGVAKGSRAELQQVVWEIYQHTQKANRRLLVIFHNGSSEELDLATCCGWSLLLSFNITWVIHSTRHRMGGFFMPSHHFCCFLMCIQSL</sequence>
<organism evidence="1">
    <name type="scientific">Setaria italica</name>
    <name type="common">Foxtail millet</name>
    <name type="synonym">Panicum italicum</name>
    <dbReference type="NCBI Taxonomy" id="4555"/>
    <lineage>
        <taxon>Eukaryota</taxon>
        <taxon>Viridiplantae</taxon>
        <taxon>Streptophyta</taxon>
        <taxon>Embryophyta</taxon>
        <taxon>Tracheophyta</taxon>
        <taxon>Spermatophyta</taxon>
        <taxon>Magnoliopsida</taxon>
        <taxon>Liliopsida</taxon>
        <taxon>Poales</taxon>
        <taxon>Poaceae</taxon>
        <taxon>PACMAD clade</taxon>
        <taxon>Panicoideae</taxon>
        <taxon>Panicodae</taxon>
        <taxon>Paniceae</taxon>
        <taxon>Cenchrinae</taxon>
        <taxon>Setaria</taxon>
    </lineage>
</organism>
<evidence type="ECO:0000313" key="1">
    <source>
        <dbReference type="EMBL" id="RCV09789.1"/>
    </source>
</evidence>
<name>A0A368PVX6_SETIT</name>
<protein>
    <submittedName>
        <fullName evidence="1">Uncharacterized protein</fullName>
    </submittedName>
</protein>
<dbReference type="EMBL" id="CM003529">
    <property type="protein sequence ID" value="RCV09789.1"/>
    <property type="molecule type" value="Genomic_DNA"/>
</dbReference>
<dbReference type="KEGG" id="sita:101773424"/>
<gene>
    <name evidence="1" type="ORF">SETIT_2G057900v2</name>
</gene>
<dbReference type="OrthoDB" id="694210at2759"/>
<proteinExistence type="predicted"/>
<dbReference type="AlphaFoldDB" id="A0A368PVX6"/>
<reference evidence="1" key="2">
    <citation type="submission" date="2015-07" db="EMBL/GenBank/DDBJ databases">
        <authorList>
            <person name="Noorani M."/>
        </authorList>
    </citation>
    <scope>NUCLEOTIDE SEQUENCE</scope>
    <source>
        <strain evidence="1">Yugu1</strain>
    </source>
</reference>
<reference evidence="1" key="1">
    <citation type="journal article" date="2012" name="Nat. Biotechnol.">
        <title>Reference genome sequence of the model plant Setaria.</title>
        <authorList>
            <person name="Bennetzen J.L."/>
            <person name="Schmutz J."/>
            <person name="Wang H."/>
            <person name="Percifield R."/>
            <person name="Hawkins J."/>
            <person name="Pontaroli A.C."/>
            <person name="Estep M."/>
            <person name="Feng L."/>
            <person name="Vaughn J.N."/>
            <person name="Grimwood J."/>
            <person name="Jenkins J."/>
            <person name="Barry K."/>
            <person name="Lindquist E."/>
            <person name="Hellsten U."/>
            <person name="Deshpande S."/>
            <person name="Wang X."/>
            <person name="Wu X."/>
            <person name="Mitros T."/>
            <person name="Triplett J."/>
            <person name="Yang X."/>
            <person name="Ye C.Y."/>
            <person name="Mauro-Herrera M."/>
            <person name="Wang L."/>
            <person name="Li P."/>
            <person name="Sharma M."/>
            <person name="Sharma R."/>
            <person name="Ronald P.C."/>
            <person name="Panaud O."/>
            <person name="Kellogg E.A."/>
            <person name="Brutnell T.P."/>
            <person name="Doust A.N."/>
            <person name="Tuskan G.A."/>
            <person name="Rokhsar D."/>
            <person name="Devos K.M."/>
        </authorList>
    </citation>
    <scope>NUCLEOTIDE SEQUENCE [LARGE SCALE GENOMIC DNA]</scope>
    <source>
        <strain evidence="1">Yugu1</strain>
    </source>
</reference>
<accession>A0A368PVX6</accession>